<evidence type="ECO:0000256" key="8">
    <source>
        <dbReference type="SAM" id="Coils"/>
    </source>
</evidence>
<feature type="coiled-coil region" evidence="8">
    <location>
        <begin position="352"/>
        <end position="379"/>
    </location>
</feature>
<reference evidence="10 11" key="1">
    <citation type="submission" date="2016-04" db="EMBL/GenBank/DDBJ databases">
        <title>Genome analysis of Thermosulfurimonas dismutans, the first thermophilic sulfur-disproportionating bacterium of the phylum Thermodesulfobacteria.</title>
        <authorList>
            <person name="Mardanov A.V."/>
            <person name="Beletsky A.V."/>
            <person name="Kadnikov V.V."/>
            <person name="Slobodkin A.I."/>
            <person name="Ravin N.V."/>
        </authorList>
    </citation>
    <scope>NUCLEOTIDE SEQUENCE [LARGE SCALE GENOMIC DNA]</scope>
    <source>
        <strain evidence="10 11">S95</strain>
    </source>
</reference>
<gene>
    <name evidence="10" type="ORF">TDIS_0878</name>
</gene>
<dbReference type="GO" id="GO:1990281">
    <property type="term" value="C:efflux pump complex"/>
    <property type="evidence" value="ECO:0007669"/>
    <property type="project" value="TreeGrafter"/>
</dbReference>
<comment type="similarity">
    <text evidence="2">Belongs to the outer membrane factor (OMF) (TC 1.B.17) family.</text>
</comment>
<accession>A0A179D680</accession>
<dbReference type="GO" id="GO:0009279">
    <property type="term" value="C:cell outer membrane"/>
    <property type="evidence" value="ECO:0007669"/>
    <property type="project" value="UniProtKB-SubCell"/>
</dbReference>
<dbReference type="OrthoDB" id="9814032at2"/>
<keyword evidence="5" id="KW-0812">Transmembrane</keyword>
<evidence type="ECO:0000256" key="7">
    <source>
        <dbReference type="ARBA" id="ARBA00023237"/>
    </source>
</evidence>
<dbReference type="STRING" id="999894.TDIS_0878"/>
<dbReference type="SUPFAM" id="SSF56954">
    <property type="entry name" value="Outer membrane efflux proteins (OEP)"/>
    <property type="match status" value="1"/>
</dbReference>
<comment type="subcellular location">
    <subcellularLocation>
        <location evidence="1">Cell outer membrane</location>
    </subcellularLocation>
</comment>
<dbReference type="Proteomes" id="UP000078390">
    <property type="component" value="Unassembled WGS sequence"/>
</dbReference>
<keyword evidence="9" id="KW-0732">Signal</keyword>
<dbReference type="Pfam" id="PF02321">
    <property type="entry name" value="OEP"/>
    <property type="match status" value="2"/>
</dbReference>
<keyword evidence="3" id="KW-0813">Transport</keyword>
<evidence type="ECO:0000256" key="3">
    <source>
        <dbReference type="ARBA" id="ARBA00022448"/>
    </source>
</evidence>
<evidence type="ECO:0000313" key="10">
    <source>
        <dbReference type="EMBL" id="OAQ20952.1"/>
    </source>
</evidence>
<protein>
    <recommendedName>
        <fullName evidence="12">TolC family protein</fullName>
    </recommendedName>
</protein>
<keyword evidence="7" id="KW-0998">Cell outer membrane</keyword>
<evidence type="ECO:0008006" key="12">
    <source>
        <dbReference type="Google" id="ProtNLM"/>
    </source>
</evidence>
<evidence type="ECO:0000256" key="1">
    <source>
        <dbReference type="ARBA" id="ARBA00004442"/>
    </source>
</evidence>
<dbReference type="EMBL" id="LWLG01000004">
    <property type="protein sequence ID" value="OAQ20952.1"/>
    <property type="molecule type" value="Genomic_DNA"/>
</dbReference>
<dbReference type="Gene3D" id="1.20.1600.10">
    <property type="entry name" value="Outer membrane efflux proteins (OEP)"/>
    <property type="match status" value="1"/>
</dbReference>
<evidence type="ECO:0000256" key="4">
    <source>
        <dbReference type="ARBA" id="ARBA00022452"/>
    </source>
</evidence>
<comment type="caution">
    <text evidence="10">The sequence shown here is derived from an EMBL/GenBank/DDBJ whole genome shotgun (WGS) entry which is preliminary data.</text>
</comment>
<proteinExistence type="inferred from homology"/>
<dbReference type="PANTHER" id="PTHR30026:SF20">
    <property type="entry name" value="OUTER MEMBRANE PROTEIN TOLC"/>
    <property type="match status" value="1"/>
</dbReference>
<dbReference type="InterPro" id="IPR051906">
    <property type="entry name" value="TolC-like"/>
</dbReference>
<dbReference type="InterPro" id="IPR003423">
    <property type="entry name" value="OMP_efflux"/>
</dbReference>
<organism evidence="10 11">
    <name type="scientific">Thermosulfurimonas dismutans</name>
    <dbReference type="NCBI Taxonomy" id="999894"/>
    <lineage>
        <taxon>Bacteria</taxon>
        <taxon>Pseudomonadati</taxon>
        <taxon>Thermodesulfobacteriota</taxon>
        <taxon>Thermodesulfobacteria</taxon>
        <taxon>Thermodesulfobacteriales</taxon>
        <taxon>Thermodesulfobacteriaceae</taxon>
        <taxon>Thermosulfurimonas</taxon>
    </lineage>
</organism>
<evidence type="ECO:0000256" key="2">
    <source>
        <dbReference type="ARBA" id="ARBA00007613"/>
    </source>
</evidence>
<feature type="chain" id="PRO_5008100240" description="TolC family protein" evidence="9">
    <location>
        <begin position="22"/>
        <end position="435"/>
    </location>
</feature>
<dbReference type="RefSeq" id="WP_068669705.1">
    <property type="nucleotide sequence ID" value="NZ_LWLG01000004.1"/>
</dbReference>
<feature type="signal peptide" evidence="9">
    <location>
        <begin position="1"/>
        <end position="21"/>
    </location>
</feature>
<dbReference type="PANTHER" id="PTHR30026">
    <property type="entry name" value="OUTER MEMBRANE PROTEIN TOLC"/>
    <property type="match status" value="1"/>
</dbReference>
<keyword evidence="6" id="KW-0472">Membrane</keyword>
<sequence length="435" mass="50236">MKKIFFLALSLFCLLGPALRAEENLFSLEECLRLALSRYPALKAALARRQAAEEREKAAFREHFPKLYTGYEYRRYRDQEIIKTPFGNYPIKDREEAIFALTVKLPVFHGLAISTRHDLKKLAVKVSEVEEARVKQELIFRVKEAYFRLVQAEKELELARKSLERRRTHLRDVQGFFREGLVAKNQLLQAETEVKEGEYRLLSVENQVKVARSRLNLLLQRPLSAPLKVIPVFPLKPVKEPYEKLLELALQNRPEVKAAVLAVKAKEKELRLARSRYFPWLDLEAQYYKRGDTLDLSENPYGDRENAWVGLSLNWELWDWDIRGREVAAVRAELLSQRALLKEIKDRVGLEVREALLSLSAAEKKIEVAQKALAAAQENFRLNRARFREGLADTTDVMDAETLLTRAQTHEIAALAEYEIARARLSYAVGLPELP</sequence>
<evidence type="ECO:0000313" key="11">
    <source>
        <dbReference type="Proteomes" id="UP000078390"/>
    </source>
</evidence>
<keyword evidence="11" id="KW-1185">Reference proteome</keyword>
<dbReference type="GO" id="GO:0015562">
    <property type="term" value="F:efflux transmembrane transporter activity"/>
    <property type="evidence" value="ECO:0007669"/>
    <property type="project" value="InterPro"/>
</dbReference>
<evidence type="ECO:0000256" key="5">
    <source>
        <dbReference type="ARBA" id="ARBA00022692"/>
    </source>
</evidence>
<name>A0A179D680_9BACT</name>
<dbReference type="AlphaFoldDB" id="A0A179D680"/>
<keyword evidence="8" id="KW-0175">Coiled coil</keyword>
<evidence type="ECO:0000256" key="6">
    <source>
        <dbReference type="ARBA" id="ARBA00023136"/>
    </source>
</evidence>
<keyword evidence="4" id="KW-1134">Transmembrane beta strand</keyword>
<dbReference type="GO" id="GO:0015288">
    <property type="term" value="F:porin activity"/>
    <property type="evidence" value="ECO:0007669"/>
    <property type="project" value="TreeGrafter"/>
</dbReference>
<evidence type="ECO:0000256" key="9">
    <source>
        <dbReference type="SAM" id="SignalP"/>
    </source>
</evidence>